<gene>
    <name evidence="2" type="ORF">B4098_1053</name>
</gene>
<sequence>MKERAGILPKTPPQPTNPLNAETFYSENPVKTKCRIIGNP</sequence>
<feature type="region of interest" description="Disordered" evidence="1">
    <location>
        <begin position="1"/>
        <end position="23"/>
    </location>
</feature>
<dbReference type="EMBL" id="LQYG01000055">
    <property type="protein sequence ID" value="KYC62271.1"/>
    <property type="molecule type" value="Genomic_DNA"/>
</dbReference>
<dbReference type="Proteomes" id="UP000075288">
    <property type="component" value="Unassembled WGS sequence"/>
</dbReference>
<name>A0A150JYU6_HEYCO</name>
<organism evidence="2 3">
    <name type="scientific">Heyndrickxia coagulans</name>
    <name type="common">Weizmannia coagulans</name>
    <dbReference type="NCBI Taxonomy" id="1398"/>
    <lineage>
        <taxon>Bacteria</taxon>
        <taxon>Bacillati</taxon>
        <taxon>Bacillota</taxon>
        <taxon>Bacilli</taxon>
        <taxon>Bacillales</taxon>
        <taxon>Bacillaceae</taxon>
        <taxon>Heyndrickxia</taxon>
    </lineage>
</organism>
<protein>
    <submittedName>
        <fullName evidence="2">Uncharacterized protein</fullName>
    </submittedName>
</protein>
<dbReference type="AlphaFoldDB" id="A0A150JYU6"/>
<dbReference type="PATRIC" id="fig|1398.26.peg.3236"/>
<reference evidence="2 3" key="1">
    <citation type="submission" date="2016-01" db="EMBL/GenBank/DDBJ databases">
        <title>Genome Sequences of Twelve Sporeforming Bacillus Species Isolated from Foods.</title>
        <authorList>
            <person name="Berendsen E.M."/>
            <person name="Wells-Bennik M.H."/>
            <person name="Krawcyk A.O."/>
            <person name="De Jong A."/>
            <person name="Holsappel S."/>
            <person name="Eijlander R.T."/>
            <person name="Kuipers O.P."/>
        </authorList>
    </citation>
    <scope>NUCLEOTIDE SEQUENCE [LARGE SCALE GENOMIC DNA]</scope>
    <source>
        <strain evidence="2 3">B4098</strain>
    </source>
</reference>
<evidence type="ECO:0000313" key="3">
    <source>
        <dbReference type="Proteomes" id="UP000075288"/>
    </source>
</evidence>
<accession>A0A150JYU6</accession>
<evidence type="ECO:0000256" key="1">
    <source>
        <dbReference type="SAM" id="MobiDB-lite"/>
    </source>
</evidence>
<comment type="caution">
    <text evidence="2">The sequence shown here is derived from an EMBL/GenBank/DDBJ whole genome shotgun (WGS) entry which is preliminary data.</text>
</comment>
<proteinExistence type="predicted"/>
<evidence type="ECO:0000313" key="2">
    <source>
        <dbReference type="EMBL" id="KYC62271.1"/>
    </source>
</evidence>